<protein>
    <submittedName>
        <fullName evidence="2">MBL fold metallo-hydrolase</fullName>
    </submittedName>
</protein>
<dbReference type="SUPFAM" id="SSF56281">
    <property type="entry name" value="Metallo-hydrolase/oxidoreductase"/>
    <property type="match status" value="1"/>
</dbReference>
<dbReference type="Gene3D" id="3.60.15.10">
    <property type="entry name" value="Ribonuclease Z/Hydroxyacylglutathione hydrolase-like"/>
    <property type="match status" value="1"/>
</dbReference>
<dbReference type="InterPro" id="IPR036866">
    <property type="entry name" value="RibonucZ/Hydroxyglut_hydro"/>
</dbReference>
<dbReference type="InterPro" id="IPR001279">
    <property type="entry name" value="Metallo-B-lactamas"/>
</dbReference>
<evidence type="ECO:0000259" key="1">
    <source>
        <dbReference type="SMART" id="SM00849"/>
    </source>
</evidence>
<accession>A0A919TTB4</accession>
<dbReference type="Proteomes" id="UP000623608">
    <property type="component" value="Unassembled WGS sequence"/>
</dbReference>
<evidence type="ECO:0000313" key="2">
    <source>
        <dbReference type="EMBL" id="GIF20210.1"/>
    </source>
</evidence>
<keyword evidence="3" id="KW-1185">Reference proteome</keyword>
<feature type="domain" description="Metallo-beta-lactamase" evidence="1">
    <location>
        <begin position="10"/>
        <end position="176"/>
    </location>
</feature>
<evidence type="ECO:0000313" key="3">
    <source>
        <dbReference type="Proteomes" id="UP000623608"/>
    </source>
</evidence>
<comment type="caution">
    <text evidence="2">The sequence shown here is derived from an EMBL/GenBank/DDBJ whole genome shotgun (WGS) entry which is preliminary data.</text>
</comment>
<dbReference type="AlphaFoldDB" id="A0A919TTB4"/>
<reference evidence="2" key="1">
    <citation type="submission" date="2021-01" db="EMBL/GenBank/DDBJ databases">
        <title>Whole genome shotgun sequence of Actinoplanes tereljensis NBRC 105297.</title>
        <authorList>
            <person name="Komaki H."/>
            <person name="Tamura T."/>
        </authorList>
    </citation>
    <scope>NUCLEOTIDE SEQUENCE</scope>
    <source>
        <strain evidence="2">NBRC 105297</strain>
    </source>
</reference>
<organism evidence="2 3">
    <name type="scientific">Paractinoplanes tereljensis</name>
    <dbReference type="NCBI Taxonomy" id="571912"/>
    <lineage>
        <taxon>Bacteria</taxon>
        <taxon>Bacillati</taxon>
        <taxon>Actinomycetota</taxon>
        <taxon>Actinomycetes</taxon>
        <taxon>Micromonosporales</taxon>
        <taxon>Micromonosporaceae</taxon>
        <taxon>Paractinoplanes</taxon>
    </lineage>
</organism>
<dbReference type="InterPro" id="IPR050114">
    <property type="entry name" value="UPF0173_UPF0282_UlaG_hydrolase"/>
</dbReference>
<dbReference type="EMBL" id="BOMY01000021">
    <property type="protein sequence ID" value="GIF20210.1"/>
    <property type="molecule type" value="Genomic_DNA"/>
</dbReference>
<gene>
    <name evidence="2" type="ORF">Ate02nite_29400</name>
</gene>
<name>A0A919TTB4_9ACTN</name>
<sequence length="209" mass="21948">MRAVQLTHLGHACLLVETDVRLLIDPGTMSDFAALTELDAVLVTHQHRDHVDAARVAALLTANPGARLIVDPDSAGSLDGLPTAEVARPGERLTFGRTTVDVHGGLHAAVYGPIPGCTNNAYLVDDGAFFHPGDSFALPPGEVDVLAVAIDGPWLKIAEAVDYVRAARPRVAVPMHEGETADPAKYAGMLGAFSEIPTHRLTAGEPTAL</sequence>
<dbReference type="PANTHER" id="PTHR43546:SF3">
    <property type="entry name" value="UPF0173 METAL-DEPENDENT HYDROLASE MJ1163"/>
    <property type="match status" value="1"/>
</dbReference>
<dbReference type="Pfam" id="PF13483">
    <property type="entry name" value="Lactamase_B_3"/>
    <property type="match status" value="1"/>
</dbReference>
<dbReference type="SMART" id="SM00849">
    <property type="entry name" value="Lactamase_B"/>
    <property type="match status" value="1"/>
</dbReference>
<dbReference type="PANTHER" id="PTHR43546">
    <property type="entry name" value="UPF0173 METAL-DEPENDENT HYDROLASE MJ1163-RELATED"/>
    <property type="match status" value="1"/>
</dbReference>
<proteinExistence type="predicted"/>